<sequence length="61" mass="6979">SNAPHKTFENSKTDDSSKEDRVEEGVSYADYDHKSPKKSKNEDEFSFSDMKDDNNDLSGFK</sequence>
<feature type="non-terminal residue" evidence="2">
    <location>
        <position position="1"/>
    </location>
</feature>
<accession>A0A8S0Q6N8</accession>
<protein>
    <submittedName>
        <fullName evidence="2">Uncharacterized protein</fullName>
    </submittedName>
</protein>
<dbReference type="Proteomes" id="UP000594638">
    <property type="component" value="Unassembled WGS sequence"/>
</dbReference>
<keyword evidence="3" id="KW-1185">Reference proteome</keyword>
<evidence type="ECO:0000256" key="1">
    <source>
        <dbReference type="SAM" id="MobiDB-lite"/>
    </source>
</evidence>
<name>A0A8S0Q6N8_OLEEU</name>
<feature type="region of interest" description="Disordered" evidence="1">
    <location>
        <begin position="1"/>
        <end position="61"/>
    </location>
</feature>
<evidence type="ECO:0000313" key="3">
    <source>
        <dbReference type="Proteomes" id="UP000594638"/>
    </source>
</evidence>
<organism evidence="2 3">
    <name type="scientific">Olea europaea subsp. europaea</name>
    <dbReference type="NCBI Taxonomy" id="158383"/>
    <lineage>
        <taxon>Eukaryota</taxon>
        <taxon>Viridiplantae</taxon>
        <taxon>Streptophyta</taxon>
        <taxon>Embryophyta</taxon>
        <taxon>Tracheophyta</taxon>
        <taxon>Spermatophyta</taxon>
        <taxon>Magnoliopsida</taxon>
        <taxon>eudicotyledons</taxon>
        <taxon>Gunneridae</taxon>
        <taxon>Pentapetalae</taxon>
        <taxon>asterids</taxon>
        <taxon>lamiids</taxon>
        <taxon>Lamiales</taxon>
        <taxon>Oleaceae</taxon>
        <taxon>Oleeae</taxon>
        <taxon>Olea</taxon>
    </lineage>
</organism>
<proteinExistence type="predicted"/>
<dbReference type="Gramene" id="OE9A098719T1">
    <property type="protein sequence ID" value="OE9A098719C1"/>
    <property type="gene ID" value="OE9A098719"/>
</dbReference>
<dbReference type="AlphaFoldDB" id="A0A8S0Q6N8"/>
<dbReference type="EMBL" id="CACTIH010000408">
    <property type="protein sequence ID" value="CAA2960468.1"/>
    <property type="molecule type" value="Genomic_DNA"/>
</dbReference>
<reference evidence="2 3" key="1">
    <citation type="submission" date="2019-12" db="EMBL/GenBank/DDBJ databases">
        <authorList>
            <person name="Alioto T."/>
            <person name="Alioto T."/>
            <person name="Gomez Garrido J."/>
        </authorList>
    </citation>
    <scope>NUCLEOTIDE SEQUENCE [LARGE SCALE GENOMIC DNA]</scope>
</reference>
<feature type="compositionally biased region" description="Basic and acidic residues" evidence="1">
    <location>
        <begin position="1"/>
        <end position="54"/>
    </location>
</feature>
<gene>
    <name evidence="2" type="ORF">OLEA9_A098719</name>
</gene>
<evidence type="ECO:0000313" key="2">
    <source>
        <dbReference type="EMBL" id="CAA2960468.1"/>
    </source>
</evidence>
<comment type="caution">
    <text evidence="2">The sequence shown here is derived from an EMBL/GenBank/DDBJ whole genome shotgun (WGS) entry which is preliminary data.</text>
</comment>